<dbReference type="Proteomes" id="UP000274762">
    <property type="component" value="Unassembled WGS sequence"/>
</dbReference>
<dbReference type="InterPro" id="IPR019986">
    <property type="entry name" value="YloV-like"/>
</dbReference>
<dbReference type="EMBL" id="RBKV01000001">
    <property type="protein sequence ID" value="RKR94823.1"/>
    <property type="molecule type" value="Genomic_DNA"/>
</dbReference>
<dbReference type="InterPro" id="IPR033470">
    <property type="entry name" value="FakA-like_C"/>
</dbReference>
<gene>
    <name evidence="2" type="ORF">DFJ75_1627</name>
</gene>
<dbReference type="GO" id="GO:0006071">
    <property type="term" value="P:glycerol metabolic process"/>
    <property type="evidence" value="ECO:0007669"/>
    <property type="project" value="InterPro"/>
</dbReference>
<dbReference type="SMART" id="SM01120">
    <property type="entry name" value="Dak2"/>
    <property type="match status" value="1"/>
</dbReference>
<dbReference type="PANTHER" id="PTHR33434">
    <property type="entry name" value="DEGV DOMAIN-CONTAINING PROTEIN DR_1986-RELATED"/>
    <property type="match status" value="1"/>
</dbReference>
<dbReference type="Pfam" id="PF02734">
    <property type="entry name" value="Dak2"/>
    <property type="match status" value="1"/>
</dbReference>
<dbReference type="SMART" id="SM01121">
    <property type="entry name" value="Dak1_2"/>
    <property type="match status" value="1"/>
</dbReference>
<dbReference type="PROSITE" id="PS51480">
    <property type="entry name" value="DHAL"/>
    <property type="match status" value="1"/>
</dbReference>
<dbReference type="InterPro" id="IPR050270">
    <property type="entry name" value="DegV_domain_contain"/>
</dbReference>
<name>A0A495K0P6_WILMA</name>
<accession>A0A495K0P6</accession>
<dbReference type="InterPro" id="IPR048394">
    <property type="entry name" value="FakA-like_M"/>
</dbReference>
<reference evidence="2 3" key="1">
    <citation type="submission" date="2018-10" db="EMBL/GenBank/DDBJ databases">
        <title>Sequencing the genomes of 1000 actinobacteria strains.</title>
        <authorList>
            <person name="Klenk H.-P."/>
        </authorList>
    </citation>
    <scope>NUCLEOTIDE SEQUENCE [LARGE SCALE GENOMIC DNA]</scope>
    <source>
        <strain evidence="2 3">DSM 44343</strain>
    </source>
</reference>
<evidence type="ECO:0000259" key="1">
    <source>
        <dbReference type="PROSITE" id="PS51480"/>
    </source>
</evidence>
<evidence type="ECO:0000313" key="2">
    <source>
        <dbReference type="EMBL" id="RKR94823.1"/>
    </source>
</evidence>
<dbReference type="Pfam" id="PF13684">
    <property type="entry name" value="FakA-like_C"/>
    <property type="match status" value="1"/>
</dbReference>
<dbReference type="InterPro" id="IPR036117">
    <property type="entry name" value="DhaL_dom_sf"/>
</dbReference>
<dbReference type="InterPro" id="IPR004007">
    <property type="entry name" value="DhaL_dom"/>
</dbReference>
<organism evidence="2 3">
    <name type="scientific">Williamsia marianensis</name>
    <dbReference type="NCBI Taxonomy" id="85044"/>
    <lineage>
        <taxon>Bacteria</taxon>
        <taxon>Bacillati</taxon>
        <taxon>Actinomycetota</taxon>
        <taxon>Actinomycetes</taxon>
        <taxon>Mycobacteriales</taxon>
        <taxon>Nocardiaceae</taxon>
        <taxon>Williamsia</taxon>
    </lineage>
</organism>
<evidence type="ECO:0000313" key="3">
    <source>
        <dbReference type="Proteomes" id="UP000274762"/>
    </source>
</evidence>
<proteinExistence type="predicted"/>
<dbReference type="GO" id="GO:0004371">
    <property type="term" value="F:glycerone kinase activity"/>
    <property type="evidence" value="ECO:0007669"/>
    <property type="project" value="InterPro"/>
</dbReference>
<dbReference type="Gene3D" id="1.25.40.340">
    <property type="match status" value="1"/>
</dbReference>
<dbReference type="Pfam" id="PF21645">
    <property type="entry name" value="FakA-like_M"/>
    <property type="match status" value="1"/>
</dbReference>
<dbReference type="SUPFAM" id="SSF101473">
    <property type="entry name" value="DhaL-like"/>
    <property type="match status" value="1"/>
</dbReference>
<dbReference type="PANTHER" id="PTHR33434:SF4">
    <property type="entry name" value="PHOSPHATASE PROTEIN"/>
    <property type="match status" value="1"/>
</dbReference>
<feature type="domain" description="DhaL" evidence="1">
    <location>
        <begin position="16"/>
        <end position="211"/>
    </location>
</feature>
<comment type="caution">
    <text evidence="2">The sequence shown here is derived from an EMBL/GenBank/DDBJ whole genome shotgun (WGS) entry which is preliminary data.</text>
</comment>
<dbReference type="AlphaFoldDB" id="A0A495K0P6"/>
<sequence length="562" mass="57936">MRTLAEQVGVPAMDPGLLRDWIEGAVAGLGAVRAEINDLNVFPIPDSDTGSNMLHTMMAAADAVGEVQADADTATVARAMADGAVGKARGNSGIILSQVLVGLADAAEVNSIGGRVSFNQLWVAGLRLGSLAATRAVSQPREGTVLTLLRRAAHNAAEHIEATPADLARAIADGCAEDLDLTTGQLDVLAQAGVVDAGGRGLLVIFDELVKVLTGVSARRRRYQGALAGGGDRIGHQIGETCESDDEMDFEVMYLLEGAAAEQISTLRRDLDGLGDAVVIVGDSADDEAGERFSIHVHTCEPGAAIEAGLALGRVSDIRISCFLLDAHRGQDDDSGHLPKRKRAVVAVVTGDEAAELFEQEGAVVVRADTDGAGELDADALAKAIIEVDSAHVVLMGNGALPAQELVAVAAAARSRERSVVILPGGSMVQSLSAMAVHDPTELADDDAYAMAEAAAATRFGAVVVATETALTFAGTCRPGDHLGLIGDGVLVIDREILGAATGLIDLLLSTGGEMVSVLAGRNLDPGVLEQLEHHVNTNHPGVEFVSYPGGQVGELLQVGVE</sequence>
<protein>
    <recommendedName>
        <fullName evidence="1">DhaL domain-containing protein</fullName>
    </recommendedName>
</protein>
<dbReference type="NCBIfam" id="TIGR03599">
    <property type="entry name" value="YloV"/>
    <property type="match status" value="1"/>
</dbReference>